<dbReference type="PANTHER" id="PTHR30188">
    <property type="entry name" value="ABC TRANSPORTER PERMEASE PROTEIN-RELATED"/>
    <property type="match status" value="1"/>
</dbReference>
<dbReference type="PANTHER" id="PTHR30188:SF4">
    <property type="entry name" value="PROTEIN TRIGALACTOSYLDIACYLGLYCEROL 1, CHLOROPLASTIC"/>
    <property type="match status" value="1"/>
</dbReference>
<keyword evidence="1" id="KW-0472">Membrane</keyword>
<dbReference type="GO" id="GO:0005548">
    <property type="term" value="F:phospholipid transporter activity"/>
    <property type="evidence" value="ECO:0007669"/>
    <property type="project" value="TreeGrafter"/>
</dbReference>
<name>X1G509_9ZZZZ</name>
<feature type="non-terminal residue" evidence="2">
    <location>
        <position position="1"/>
    </location>
</feature>
<dbReference type="Pfam" id="PF02405">
    <property type="entry name" value="MlaE"/>
    <property type="match status" value="1"/>
</dbReference>
<evidence type="ECO:0000313" key="2">
    <source>
        <dbReference type="EMBL" id="GAH52966.1"/>
    </source>
</evidence>
<gene>
    <name evidence="2" type="ORF">S03H2_32044</name>
</gene>
<dbReference type="GO" id="GO:0043190">
    <property type="term" value="C:ATP-binding cassette (ABC) transporter complex"/>
    <property type="evidence" value="ECO:0007669"/>
    <property type="project" value="InterPro"/>
</dbReference>
<proteinExistence type="predicted"/>
<evidence type="ECO:0000256" key="1">
    <source>
        <dbReference type="SAM" id="Phobius"/>
    </source>
</evidence>
<evidence type="ECO:0008006" key="3">
    <source>
        <dbReference type="Google" id="ProtNLM"/>
    </source>
</evidence>
<organism evidence="2">
    <name type="scientific">marine sediment metagenome</name>
    <dbReference type="NCBI Taxonomy" id="412755"/>
    <lineage>
        <taxon>unclassified sequences</taxon>
        <taxon>metagenomes</taxon>
        <taxon>ecological metagenomes</taxon>
    </lineage>
</organism>
<keyword evidence="1" id="KW-0812">Transmembrane</keyword>
<keyword evidence="1" id="KW-1133">Transmembrane helix</keyword>
<protein>
    <recommendedName>
        <fullName evidence="3">ABC transporter permease</fullName>
    </recommendedName>
</protein>
<dbReference type="InterPro" id="IPR030802">
    <property type="entry name" value="Permease_MalE"/>
</dbReference>
<sequence length="56" mass="6011">AVGFAVIIAIVSCYEGLNCRMASVEVGKATTRSVVYCIMLIYAANLILTTILFAPR</sequence>
<comment type="caution">
    <text evidence="2">The sequence shown here is derived from an EMBL/GenBank/DDBJ whole genome shotgun (WGS) entry which is preliminary data.</text>
</comment>
<feature type="transmembrane region" description="Helical" evidence="1">
    <location>
        <begin position="33"/>
        <end position="54"/>
    </location>
</feature>
<accession>X1G509</accession>
<reference evidence="2" key="1">
    <citation type="journal article" date="2014" name="Front. Microbiol.">
        <title>High frequency of phylogenetically diverse reductive dehalogenase-homologous genes in deep subseafloor sedimentary metagenomes.</title>
        <authorList>
            <person name="Kawai M."/>
            <person name="Futagami T."/>
            <person name="Toyoda A."/>
            <person name="Takaki Y."/>
            <person name="Nishi S."/>
            <person name="Hori S."/>
            <person name="Arai W."/>
            <person name="Tsubouchi T."/>
            <person name="Morono Y."/>
            <person name="Uchiyama I."/>
            <person name="Ito T."/>
            <person name="Fujiyama A."/>
            <person name="Inagaki F."/>
            <person name="Takami H."/>
        </authorList>
    </citation>
    <scope>NUCLEOTIDE SEQUENCE</scope>
    <source>
        <strain evidence="2">Expedition CK06-06</strain>
    </source>
</reference>
<dbReference type="AlphaFoldDB" id="X1G509"/>
<dbReference type="EMBL" id="BARU01019460">
    <property type="protein sequence ID" value="GAH52966.1"/>
    <property type="molecule type" value="Genomic_DNA"/>
</dbReference>